<name>A0ACB7VFY4_DIOAL</name>
<keyword evidence="2" id="KW-1185">Reference proteome</keyword>
<dbReference type="EMBL" id="CM037019">
    <property type="protein sequence ID" value="KAH7672774.1"/>
    <property type="molecule type" value="Genomic_DNA"/>
</dbReference>
<organism evidence="1 2">
    <name type="scientific">Dioscorea alata</name>
    <name type="common">Purple yam</name>
    <dbReference type="NCBI Taxonomy" id="55571"/>
    <lineage>
        <taxon>Eukaryota</taxon>
        <taxon>Viridiplantae</taxon>
        <taxon>Streptophyta</taxon>
        <taxon>Embryophyta</taxon>
        <taxon>Tracheophyta</taxon>
        <taxon>Spermatophyta</taxon>
        <taxon>Magnoliopsida</taxon>
        <taxon>Liliopsida</taxon>
        <taxon>Dioscoreales</taxon>
        <taxon>Dioscoreaceae</taxon>
        <taxon>Dioscorea</taxon>
    </lineage>
</organism>
<sequence>ASGATHLRSPSFPQNYNLFGHPINSSNTSDDSTSLSRLQSGGRVQNAASSLPTGPTSSLGSQHVRNTVPDRLAPSRNAQYGDLLPTFSGMNLSGMNVRTVNTFDDHATLLRQQQEIESRQMHFVNSQGTENLDVQQPVFIRIGTMNFGLPYFQPSAMPTNTGFVVNNMAMRPEGQVDLRGVRAPFPVQYQNANAAYATFVPNEYMVNPVIPAMPPNIIWAANAPRQFHGPSAAPLSRFHGVESLDPTALAPVFSSGQPMNYAVGAAHAQRDERDYIQYLRLAEHANQIVANSCDSSLADSYDEILGIQKAYLKALVQANRPVVTQDQVTSNVPLNSSVPMPYVESPSRVENLSGSVNAIATTQETDPVVLLEELKNSKTRGLQLHDILGHVIGFCTDQYGSRFIQQQLEICTAEEMQMVFNELLPEALALMNDVFSNYVIQKFFEFGTHSQIRTLADKLTGHVLELSLQMYSCRVVQKAIECTELDQQMKLVQEFTGHVIECVFDQNGNHVIQKCIECIPYDGVRFMIISFFGQVKALSLHPYGCRVMQRVLENCSDPDSHTIVMGEIMECVSDLAKDQFGNYVIQHVLERGHPEERSAVIRKFTGQIVPMSQQKFASNVVEKCFVFGSSEERQVLINEILGDTEDNEPLQEMMKDQFGNYVVQKILETVDNQQRQLILSRIKAHYNSLKRFTFGKHIFTRVEKIAANE</sequence>
<protein>
    <submittedName>
        <fullName evidence="1">Translational repressor Pumilio/PUF3 and related RNA-binding proteins (Puf superfamily) protein</fullName>
    </submittedName>
</protein>
<comment type="caution">
    <text evidence="1">The sequence shown here is derived from an EMBL/GenBank/DDBJ whole genome shotgun (WGS) entry which is preliminary data.</text>
</comment>
<gene>
    <name evidence="1" type="ORF">IHE45_09G078900</name>
</gene>
<evidence type="ECO:0000313" key="1">
    <source>
        <dbReference type="EMBL" id="KAH7672774.1"/>
    </source>
</evidence>
<dbReference type="Proteomes" id="UP000827976">
    <property type="component" value="Chromosome 9"/>
</dbReference>
<evidence type="ECO:0000313" key="2">
    <source>
        <dbReference type="Proteomes" id="UP000827976"/>
    </source>
</evidence>
<reference evidence="2" key="1">
    <citation type="journal article" date="2022" name="Nat. Commun.">
        <title>Chromosome evolution and the genetic basis of agronomically important traits in greater yam.</title>
        <authorList>
            <person name="Bredeson J.V."/>
            <person name="Lyons J.B."/>
            <person name="Oniyinde I.O."/>
            <person name="Okereke N.R."/>
            <person name="Kolade O."/>
            <person name="Nnabue I."/>
            <person name="Nwadili C.O."/>
            <person name="Hribova E."/>
            <person name="Parker M."/>
            <person name="Nwogha J."/>
            <person name="Shu S."/>
            <person name="Carlson J."/>
            <person name="Kariba R."/>
            <person name="Muthemba S."/>
            <person name="Knop K."/>
            <person name="Barton G.J."/>
            <person name="Sherwood A.V."/>
            <person name="Lopez-Montes A."/>
            <person name="Asiedu R."/>
            <person name="Jamnadass R."/>
            <person name="Muchugi A."/>
            <person name="Goodstein D."/>
            <person name="Egesi C.N."/>
            <person name="Featherston J."/>
            <person name="Asfaw A."/>
            <person name="Simpson G.G."/>
            <person name="Dolezel J."/>
            <person name="Hendre P.S."/>
            <person name="Van Deynze A."/>
            <person name="Kumar P.L."/>
            <person name="Obidiegwu J.E."/>
            <person name="Bhattacharjee R."/>
            <person name="Rokhsar D.S."/>
        </authorList>
    </citation>
    <scope>NUCLEOTIDE SEQUENCE [LARGE SCALE GENOMIC DNA]</scope>
    <source>
        <strain evidence="2">cv. TDa95/00328</strain>
    </source>
</reference>
<feature type="non-terminal residue" evidence="1">
    <location>
        <position position="709"/>
    </location>
</feature>
<feature type="non-terminal residue" evidence="1">
    <location>
        <position position="1"/>
    </location>
</feature>
<proteinExistence type="predicted"/>
<accession>A0ACB7VFY4</accession>